<reference evidence="1 2" key="1">
    <citation type="submission" date="2016-04" db="EMBL/GenBank/DDBJ databases">
        <authorList>
            <person name="Chen L."/>
            <person name="Zhuang W."/>
            <person name="Wang G."/>
        </authorList>
    </citation>
    <scope>NUCLEOTIDE SEQUENCE [LARGE SCALE GENOMIC DNA]</scope>
    <source>
        <strain evidence="2">GR20</strain>
    </source>
</reference>
<evidence type="ECO:0000313" key="2">
    <source>
        <dbReference type="Proteomes" id="UP000192277"/>
    </source>
</evidence>
<sequence length="194" mass="22728">MKTYNKPFQIIPAADNRSIRFSKPAHLIEKAQSHPNMVIAEIFDQISLTGLTEDLLPNWPQAAVNNTQSPYSNDNDQEVLKEFYQQLRPLVEALYVVATTKSKMELTYLTDTQWENPIAAINHFFQQFSIDYVRRELADFFEAGISFNDSNDFTPWLAWMSYNYLQCLTEAAYQLYLNQQMQFMTVRLYIPKNQ</sequence>
<organism evidence="1 2">
    <name type="scientific">Niastella koreensis</name>
    <dbReference type="NCBI Taxonomy" id="354356"/>
    <lineage>
        <taxon>Bacteria</taxon>
        <taxon>Pseudomonadati</taxon>
        <taxon>Bacteroidota</taxon>
        <taxon>Chitinophagia</taxon>
        <taxon>Chitinophagales</taxon>
        <taxon>Chitinophagaceae</taxon>
        <taxon>Niastella</taxon>
    </lineage>
</organism>
<dbReference type="EMBL" id="LWBO01000001">
    <property type="protein sequence ID" value="OQP55676.1"/>
    <property type="molecule type" value="Genomic_DNA"/>
</dbReference>
<dbReference type="RefSeq" id="WP_014223307.1">
    <property type="nucleotide sequence ID" value="NZ_LWBO01000001.1"/>
</dbReference>
<keyword evidence="2" id="KW-1185">Reference proteome</keyword>
<accession>A0ABX3P662</accession>
<proteinExistence type="predicted"/>
<dbReference type="Proteomes" id="UP000192277">
    <property type="component" value="Unassembled WGS sequence"/>
</dbReference>
<gene>
    <name evidence="1" type="ORF">A4D02_05075</name>
</gene>
<comment type="caution">
    <text evidence="1">The sequence shown here is derived from an EMBL/GenBank/DDBJ whole genome shotgun (WGS) entry which is preliminary data.</text>
</comment>
<evidence type="ECO:0000313" key="1">
    <source>
        <dbReference type="EMBL" id="OQP55676.1"/>
    </source>
</evidence>
<name>A0ABX3P662_9BACT</name>
<protein>
    <submittedName>
        <fullName evidence="1">Uncharacterized protein</fullName>
    </submittedName>
</protein>